<dbReference type="InterPro" id="IPR003598">
    <property type="entry name" value="Ig_sub2"/>
</dbReference>
<feature type="domain" description="Ig-like" evidence="3">
    <location>
        <begin position="41"/>
        <end position="131"/>
    </location>
</feature>
<dbReference type="AlphaFoldDB" id="A0A3Q3RE72"/>
<dbReference type="InterPro" id="IPR007110">
    <property type="entry name" value="Ig-like_dom"/>
</dbReference>
<dbReference type="GO" id="GO:0004672">
    <property type="term" value="F:protein kinase activity"/>
    <property type="evidence" value="ECO:0007669"/>
    <property type="project" value="TreeGrafter"/>
</dbReference>
<evidence type="ECO:0000256" key="1">
    <source>
        <dbReference type="ARBA" id="ARBA00006692"/>
    </source>
</evidence>
<keyword evidence="5" id="KW-1185">Reference proteome</keyword>
<reference evidence="4" key="2">
    <citation type="submission" date="2025-09" db="UniProtKB">
        <authorList>
            <consortium name="Ensembl"/>
        </authorList>
    </citation>
    <scope>IDENTIFICATION</scope>
</reference>
<dbReference type="InterPro" id="IPR036179">
    <property type="entry name" value="Ig-like_dom_sf"/>
</dbReference>
<evidence type="ECO:0000313" key="5">
    <source>
        <dbReference type="Proteomes" id="UP000261600"/>
    </source>
</evidence>
<dbReference type="InterPro" id="IPR003599">
    <property type="entry name" value="Ig_sub"/>
</dbReference>
<reference evidence="4" key="1">
    <citation type="submission" date="2025-08" db="UniProtKB">
        <authorList>
            <consortium name="Ensembl"/>
        </authorList>
    </citation>
    <scope>IDENTIFICATION</scope>
</reference>
<evidence type="ECO:0000256" key="2">
    <source>
        <dbReference type="ARBA" id="ARBA00023319"/>
    </source>
</evidence>
<name>A0A3Q3RE72_MONAL</name>
<keyword evidence="2" id="KW-0393">Immunoglobulin domain</keyword>
<dbReference type="InterPro" id="IPR013098">
    <property type="entry name" value="Ig_I-set"/>
</dbReference>
<organism evidence="4 5">
    <name type="scientific">Monopterus albus</name>
    <name type="common">Swamp eel</name>
    <dbReference type="NCBI Taxonomy" id="43700"/>
    <lineage>
        <taxon>Eukaryota</taxon>
        <taxon>Metazoa</taxon>
        <taxon>Chordata</taxon>
        <taxon>Craniata</taxon>
        <taxon>Vertebrata</taxon>
        <taxon>Euteleostomi</taxon>
        <taxon>Actinopterygii</taxon>
        <taxon>Neopterygii</taxon>
        <taxon>Teleostei</taxon>
        <taxon>Neoteleostei</taxon>
        <taxon>Acanthomorphata</taxon>
        <taxon>Anabantaria</taxon>
        <taxon>Synbranchiformes</taxon>
        <taxon>Synbranchidae</taxon>
        <taxon>Monopterus</taxon>
    </lineage>
</organism>
<dbReference type="Proteomes" id="UP000261600">
    <property type="component" value="Unplaced"/>
</dbReference>
<dbReference type="STRING" id="43700.ENSMALP00000032867"/>
<dbReference type="PANTHER" id="PTHR47633:SF7">
    <property type="entry name" value="TITIN HOMOLOG"/>
    <property type="match status" value="1"/>
</dbReference>
<proteinExistence type="inferred from homology"/>
<dbReference type="SMART" id="SM00408">
    <property type="entry name" value="IGc2"/>
    <property type="match status" value="1"/>
</dbReference>
<dbReference type="PROSITE" id="PS50835">
    <property type="entry name" value="IG_LIKE"/>
    <property type="match status" value="1"/>
</dbReference>
<dbReference type="Gene3D" id="2.60.40.10">
    <property type="entry name" value="Immunoglobulins"/>
    <property type="match status" value="1"/>
</dbReference>
<dbReference type="Ensembl" id="ENSMALT00000033428.1">
    <property type="protein sequence ID" value="ENSMALP00000032867.1"/>
    <property type="gene ID" value="ENSMALG00000022605.1"/>
</dbReference>
<dbReference type="Pfam" id="PF07679">
    <property type="entry name" value="I-set"/>
    <property type="match status" value="1"/>
</dbReference>
<dbReference type="SUPFAM" id="SSF48726">
    <property type="entry name" value="Immunoglobulin"/>
    <property type="match status" value="1"/>
</dbReference>
<dbReference type="FunFam" id="2.60.40.10:FF:000080">
    <property type="entry name" value="Myosin light chain kinase, smooth muscle"/>
    <property type="match status" value="1"/>
</dbReference>
<comment type="similarity">
    <text evidence="1">Belongs to the protein kinase superfamily. CAMK Ser/Thr protein kinase family.</text>
</comment>
<dbReference type="InterPro" id="IPR013783">
    <property type="entry name" value="Ig-like_fold"/>
</dbReference>
<dbReference type="SMART" id="SM00409">
    <property type="entry name" value="IG"/>
    <property type="match status" value="1"/>
</dbReference>
<accession>A0A3Q3RE72</accession>
<dbReference type="PANTHER" id="PTHR47633">
    <property type="entry name" value="IMMUNOGLOBULIN"/>
    <property type="match status" value="1"/>
</dbReference>
<evidence type="ECO:0000259" key="3">
    <source>
        <dbReference type="PROSITE" id="PS50835"/>
    </source>
</evidence>
<evidence type="ECO:0000313" key="4">
    <source>
        <dbReference type="Ensembl" id="ENSMALP00000032867.1"/>
    </source>
</evidence>
<sequence>MLKLSKRRARGDFPSINKIKFYSSEEVTSCGKLIVIPSIDPLFTRTLDVLEVIEGRNARFDCKVSGTPSPKVTWSHFGRIDRKMTHSHYTFVYDDNECSLVVLNACPEDSGVYTCTARNLAGSVSCKAELTIHEGKR</sequence>
<protein>
    <recommendedName>
        <fullName evidence="3">Ig-like domain-containing protein</fullName>
    </recommendedName>
</protein>